<dbReference type="OMA" id="IRDRNIC"/>
<dbReference type="STRING" id="4081.A0A3Q7IHT7"/>
<protein>
    <submittedName>
        <fullName evidence="2">Uncharacterized protein</fullName>
    </submittedName>
</protein>
<keyword evidence="3" id="KW-1185">Reference proteome</keyword>
<dbReference type="PANTHER" id="PTHR33499">
    <property type="entry name" value="OS12G0282400 PROTEIN-RELATED"/>
    <property type="match status" value="1"/>
</dbReference>
<evidence type="ECO:0000256" key="1">
    <source>
        <dbReference type="SAM" id="MobiDB-lite"/>
    </source>
</evidence>
<reference evidence="2" key="2">
    <citation type="submission" date="2019-01" db="UniProtKB">
        <authorList>
            <consortium name="EnsemblPlants"/>
        </authorList>
    </citation>
    <scope>IDENTIFICATION</scope>
    <source>
        <strain evidence="2">cv. Heinz 1706</strain>
    </source>
</reference>
<feature type="compositionally biased region" description="Basic and acidic residues" evidence="1">
    <location>
        <begin position="264"/>
        <end position="275"/>
    </location>
</feature>
<dbReference type="EnsemblPlants" id="Solyc10g052640.2.1">
    <property type="protein sequence ID" value="Solyc10g052640.2.1"/>
    <property type="gene ID" value="Solyc10g052640.2"/>
</dbReference>
<dbReference type="PaxDb" id="4081-Solyc10g052640.1.1"/>
<dbReference type="Proteomes" id="UP000004994">
    <property type="component" value="Chromosome 10"/>
</dbReference>
<reference evidence="2" key="1">
    <citation type="journal article" date="2012" name="Nature">
        <title>The tomato genome sequence provides insights into fleshy fruit evolution.</title>
        <authorList>
            <consortium name="Tomato Genome Consortium"/>
        </authorList>
    </citation>
    <scope>NUCLEOTIDE SEQUENCE [LARGE SCALE GENOMIC DNA]</scope>
    <source>
        <strain evidence="2">cv. Heinz 1706</strain>
    </source>
</reference>
<sequence>MKHSQTTEKDSSNPTKIKEVRGSNKCKEVSLLEIGQMLNVTFYNNRTVGKNSNLFSRHLEKTVCDCNIFPLGVSSWNDIKHEKLNHMWAAIEMNIHRDHILGWMNELWKKCRGHLHSKYVKDEPIQQSLRNVPTGVDKKEWKWLVKEHFSFECFQGRKNAHPPDLANILFETRKKDNKLVEHETIQKHVQLEKNVQADPSLPIIEIVEKCRGPQTRNYVFGLEGGVKAKDLKGGTSSKAELLVALRSTREDAKSLNEENESMNEENKSSNDRCLP</sequence>
<evidence type="ECO:0000313" key="2">
    <source>
        <dbReference type="EnsemblPlants" id="Solyc10g052640.2.1"/>
    </source>
</evidence>
<dbReference type="InParanoid" id="A0A3Q7IHT7"/>
<dbReference type="PANTHER" id="PTHR33499:SF26">
    <property type="entry name" value="DUF4216 DOMAIN-CONTAINING PROTEIN"/>
    <property type="match status" value="1"/>
</dbReference>
<name>A0A3Q7IHT7_SOLLC</name>
<dbReference type="AlphaFoldDB" id="A0A3Q7IHT7"/>
<organism evidence="2">
    <name type="scientific">Solanum lycopersicum</name>
    <name type="common">Tomato</name>
    <name type="synonym">Lycopersicon esculentum</name>
    <dbReference type="NCBI Taxonomy" id="4081"/>
    <lineage>
        <taxon>Eukaryota</taxon>
        <taxon>Viridiplantae</taxon>
        <taxon>Streptophyta</taxon>
        <taxon>Embryophyta</taxon>
        <taxon>Tracheophyta</taxon>
        <taxon>Spermatophyta</taxon>
        <taxon>Magnoliopsida</taxon>
        <taxon>eudicotyledons</taxon>
        <taxon>Gunneridae</taxon>
        <taxon>Pentapetalae</taxon>
        <taxon>asterids</taxon>
        <taxon>lamiids</taxon>
        <taxon>Solanales</taxon>
        <taxon>Solanaceae</taxon>
        <taxon>Solanoideae</taxon>
        <taxon>Solaneae</taxon>
        <taxon>Solanum</taxon>
        <taxon>Solanum subgen. Lycopersicon</taxon>
    </lineage>
</organism>
<evidence type="ECO:0000313" key="3">
    <source>
        <dbReference type="Proteomes" id="UP000004994"/>
    </source>
</evidence>
<proteinExistence type="predicted"/>
<feature type="region of interest" description="Disordered" evidence="1">
    <location>
        <begin position="251"/>
        <end position="275"/>
    </location>
</feature>
<feature type="region of interest" description="Disordered" evidence="1">
    <location>
        <begin position="1"/>
        <end position="21"/>
    </location>
</feature>
<dbReference type="Gramene" id="Solyc10g052640.2.1">
    <property type="protein sequence ID" value="Solyc10g052640.2.1"/>
    <property type="gene ID" value="Solyc10g052640.2"/>
</dbReference>
<accession>A0A3Q7IHT7</accession>